<dbReference type="GO" id="GO:0016020">
    <property type="term" value="C:membrane"/>
    <property type="evidence" value="ECO:0007669"/>
    <property type="project" value="InterPro"/>
</dbReference>
<dbReference type="CDD" id="cd00112">
    <property type="entry name" value="LDLa"/>
    <property type="match status" value="1"/>
</dbReference>
<dbReference type="EMBL" id="PZQS01000011">
    <property type="protein sequence ID" value="PVD22196.1"/>
    <property type="molecule type" value="Genomic_DNA"/>
</dbReference>
<feature type="region of interest" description="Disordered" evidence="3">
    <location>
        <begin position="830"/>
        <end position="906"/>
    </location>
</feature>
<dbReference type="PANTHER" id="PTHR23282">
    <property type="entry name" value="APICAL ENDOSOMAL GLYCOPROTEIN PRECURSOR"/>
    <property type="match status" value="1"/>
</dbReference>
<sequence>MKRQVQAQAAANPPPPPPQPAVPGCNKDKFRCGNGVCINLDKKCDAANDCGDENASDEKDPSCALSHNPGDTAWLISRPFGATAGQNCQMKLFFYIFGSSVHHLSILYRTHNAGPPDGQIWTSAGQQGPKWLEASPLISIATPFQIIIEAYVVMANQAIAIDDVSFTPDCQHMQLTVEHCEDEKILAQDLHVAGKDKDKQMEAVKDKHYPSVLTDNRSSHLQVIEPETDPCVVHAKAHEDAHDQVCLAVPPVVVGDVETDTSSSATSISVLRSDQDIQFCLKVNFKTQVEPRDGAYEPESTVEALEDVCIESLVLEPSEATSPASIVEKVDLSLPAPLNDEQQKTPLDVKELCPESLDTMQACVEAFQEMELIMILHYLDKNHKMHAEAIYGPARCAPSFPSPPAPWYPCPQEESVHLEDPIAEEPADNEAEAEYQQQEVLDMPQTTATQTEVVQQELQEIIAELVQKERENEQQWCKVPHAEHKRRHDSSFSLQIRGWLGGQHVSSAIHSPVSNGVSSAEGLPSANATRSGGSHLLRSISDAAALAKKLDVLKSGRKIQEKKSTSFGKRSGRLYGGVSASVSEWDLRIQERSHDAGLHDGESQRSQSLQLLEHFGNTKAEFRPCSSSSSSCGTDTSVKGSENLISDVSSSVAASASTSLSTSLERQSSVAETTLYSSVSSLQNQASLGGERLSQLCSSCSSAAQEGSLCTSSLGKSDEHRTSTKASFNAGSLMMSRRDEPHAASTGPTAVLAEQSRGEEVFSRRKASCVKIGGKLSVALLQKESKQRQKKGKKFKRAQKAQVKTQVIPELIIEDAELLSKEVIKNKLKNPNNNIKLSNKKRRKLIKRQLHRQHERERAEADVDMKEERSKRKQAPKASSSTATVTSMETDDNDTVDTDGQATGTE</sequence>
<dbReference type="SMART" id="SM00192">
    <property type="entry name" value="LDLa"/>
    <property type="match status" value="1"/>
</dbReference>
<feature type="compositionally biased region" description="Polar residues" evidence="3">
    <location>
        <begin position="877"/>
        <end position="888"/>
    </location>
</feature>
<feature type="domain" description="MAM" evidence="4">
    <location>
        <begin position="68"/>
        <end position="172"/>
    </location>
</feature>
<feature type="region of interest" description="Disordered" evidence="3">
    <location>
        <begin position="711"/>
        <end position="731"/>
    </location>
</feature>
<gene>
    <name evidence="5" type="ORF">C0Q70_18002</name>
</gene>
<accession>A0A2T7NM14</accession>
<dbReference type="SUPFAM" id="SSF57424">
    <property type="entry name" value="LDL receptor-like module"/>
    <property type="match status" value="1"/>
</dbReference>
<dbReference type="Gene3D" id="4.10.400.10">
    <property type="entry name" value="Low-density Lipoprotein Receptor"/>
    <property type="match status" value="1"/>
</dbReference>
<dbReference type="OrthoDB" id="10687015at2759"/>
<evidence type="ECO:0000313" key="6">
    <source>
        <dbReference type="Proteomes" id="UP000245119"/>
    </source>
</evidence>
<feature type="disulfide bond" evidence="2">
    <location>
        <begin position="25"/>
        <end position="37"/>
    </location>
</feature>
<dbReference type="InterPro" id="IPR051560">
    <property type="entry name" value="MAM_domain-containing"/>
</dbReference>
<dbReference type="AlphaFoldDB" id="A0A2T7NM14"/>
<feature type="region of interest" description="Disordered" evidence="3">
    <location>
        <begin position="1"/>
        <end position="25"/>
    </location>
</feature>
<feature type="region of interest" description="Disordered" evidence="3">
    <location>
        <begin position="738"/>
        <end position="757"/>
    </location>
</feature>
<dbReference type="SMART" id="SM00137">
    <property type="entry name" value="MAM"/>
    <property type="match status" value="1"/>
</dbReference>
<keyword evidence="1 2" id="KW-1015">Disulfide bond</keyword>
<protein>
    <recommendedName>
        <fullName evidence="4">MAM domain-containing protein</fullName>
    </recommendedName>
</protein>
<reference evidence="5 6" key="1">
    <citation type="submission" date="2018-04" db="EMBL/GenBank/DDBJ databases">
        <title>The genome of golden apple snail Pomacea canaliculata provides insight into stress tolerance and invasive adaptation.</title>
        <authorList>
            <person name="Liu C."/>
            <person name="Liu B."/>
            <person name="Ren Y."/>
            <person name="Zhang Y."/>
            <person name="Wang H."/>
            <person name="Li S."/>
            <person name="Jiang F."/>
            <person name="Yin L."/>
            <person name="Zhang G."/>
            <person name="Qian W."/>
            <person name="Fan W."/>
        </authorList>
    </citation>
    <scope>NUCLEOTIDE SEQUENCE [LARGE SCALE GENOMIC DNA]</scope>
    <source>
        <strain evidence="5">SZHN2017</strain>
        <tissue evidence="5">Muscle</tissue>
    </source>
</reference>
<feature type="compositionally biased region" description="Low complexity" evidence="3">
    <location>
        <begin position="1"/>
        <end position="11"/>
    </location>
</feature>
<evidence type="ECO:0000313" key="5">
    <source>
        <dbReference type="EMBL" id="PVD22196.1"/>
    </source>
</evidence>
<dbReference type="Proteomes" id="UP000245119">
    <property type="component" value="Linkage Group LG11"/>
</dbReference>
<dbReference type="PROSITE" id="PS50060">
    <property type="entry name" value="MAM_2"/>
    <property type="match status" value="1"/>
</dbReference>
<dbReference type="InterPro" id="IPR013320">
    <property type="entry name" value="ConA-like_dom_sf"/>
</dbReference>
<dbReference type="Gene3D" id="2.60.120.200">
    <property type="match status" value="1"/>
</dbReference>
<organism evidence="5 6">
    <name type="scientific">Pomacea canaliculata</name>
    <name type="common">Golden apple snail</name>
    <dbReference type="NCBI Taxonomy" id="400727"/>
    <lineage>
        <taxon>Eukaryota</taxon>
        <taxon>Metazoa</taxon>
        <taxon>Spiralia</taxon>
        <taxon>Lophotrochozoa</taxon>
        <taxon>Mollusca</taxon>
        <taxon>Gastropoda</taxon>
        <taxon>Caenogastropoda</taxon>
        <taxon>Architaenioglossa</taxon>
        <taxon>Ampullarioidea</taxon>
        <taxon>Ampullariidae</taxon>
        <taxon>Pomacea</taxon>
    </lineage>
</organism>
<dbReference type="Pfam" id="PF00629">
    <property type="entry name" value="MAM"/>
    <property type="match status" value="1"/>
</dbReference>
<evidence type="ECO:0000256" key="1">
    <source>
        <dbReference type="ARBA" id="ARBA00023157"/>
    </source>
</evidence>
<dbReference type="InterPro" id="IPR002172">
    <property type="entry name" value="LDrepeatLR_classA_rpt"/>
</dbReference>
<name>A0A2T7NM14_POMCA</name>
<dbReference type="InterPro" id="IPR000998">
    <property type="entry name" value="MAM_dom"/>
</dbReference>
<feature type="compositionally biased region" description="Basic residues" evidence="3">
    <location>
        <begin position="838"/>
        <end position="851"/>
    </location>
</feature>
<feature type="compositionally biased region" description="Basic and acidic residues" evidence="3">
    <location>
        <begin position="852"/>
        <end position="870"/>
    </location>
</feature>
<dbReference type="SUPFAM" id="SSF49899">
    <property type="entry name" value="Concanavalin A-like lectins/glucanases"/>
    <property type="match status" value="1"/>
</dbReference>
<dbReference type="PANTHER" id="PTHR23282:SF101">
    <property type="entry name" value="MAM DOMAIN-CONTAINING PROTEIN"/>
    <property type="match status" value="1"/>
</dbReference>
<proteinExistence type="predicted"/>
<dbReference type="CDD" id="cd06263">
    <property type="entry name" value="MAM"/>
    <property type="match status" value="1"/>
</dbReference>
<dbReference type="InterPro" id="IPR036055">
    <property type="entry name" value="LDL_receptor-like_sf"/>
</dbReference>
<comment type="caution">
    <text evidence="2">Lacks conserved residue(s) required for the propagation of feature annotation.</text>
</comment>
<comment type="caution">
    <text evidence="5">The sequence shown here is derived from an EMBL/GenBank/DDBJ whole genome shotgun (WGS) entry which is preliminary data.</text>
</comment>
<dbReference type="Pfam" id="PF00057">
    <property type="entry name" value="Ldl_recept_a"/>
    <property type="match status" value="1"/>
</dbReference>
<evidence type="ECO:0000259" key="4">
    <source>
        <dbReference type="PROSITE" id="PS50060"/>
    </source>
</evidence>
<dbReference type="PROSITE" id="PS50068">
    <property type="entry name" value="LDLRA_2"/>
    <property type="match status" value="1"/>
</dbReference>
<evidence type="ECO:0000256" key="2">
    <source>
        <dbReference type="PROSITE-ProRule" id="PRU00124"/>
    </source>
</evidence>
<feature type="compositionally biased region" description="Pro residues" evidence="3">
    <location>
        <begin position="12"/>
        <end position="21"/>
    </location>
</feature>
<keyword evidence="6" id="KW-1185">Reference proteome</keyword>
<evidence type="ECO:0000256" key="3">
    <source>
        <dbReference type="SAM" id="MobiDB-lite"/>
    </source>
</evidence>
<feature type="disulfide bond" evidence="2">
    <location>
        <begin position="32"/>
        <end position="50"/>
    </location>
</feature>